<keyword evidence="2" id="KW-1185">Reference proteome</keyword>
<sequence>AWNHTAMVGGTVCNIESLDPIEMAALKMSTCFEGPFTLPDLAARRALRS</sequence>
<accession>A0A1Q9BML6</accession>
<dbReference type="EMBL" id="LSRX01007836">
    <property type="protein sequence ID" value="OLP71025.1"/>
    <property type="molecule type" value="Genomic_DNA"/>
</dbReference>
<comment type="caution">
    <text evidence="1">The sequence shown here is derived from an EMBL/GenBank/DDBJ whole genome shotgun (WGS) entry which is preliminary data.</text>
</comment>
<dbReference type="AlphaFoldDB" id="A0A1Q9BML6"/>
<feature type="non-terminal residue" evidence="1">
    <location>
        <position position="1"/>
    </location>
</feature>
<evidence type="ECO:0000313" key="2">
    <source>
        <dbReference type="Proteomes" id="UP000186817"/>
    </source>
</evidence>
<reference evidence="1 2" key="1">
    <citation type="submission" date="2016-02" db="EMBL/GenBank/DDBJ databases">
        <title>Genome analysis of coral dinoflagellate symbionts highlights evolutionary adaptations to a symbiotic lifestyle.</title>
        <authorList>
            <person name="Aranda M."/>
            <person name="Li Y."/>
            <person name="Liew Y.J."/>
            <person name="Baumgarten S."/>
            <person name="Simakov O."/>
            <person name="Wilson M."/>
            <person name="Piel J."/>
            <person name="Ashoor H."/>
            <person name="Bougouffa S."/>
            <person name="Bajic V.B."/>
            <person name="Ryu T."/>
            <person name="Ravasi T."/>
            <person name="Bayer T."/>
            <person name="Micklem G."/>
            <person name="Kim H."/>
            <person name="Bhak J."/>
            <person name="Lajeunesse T.C."/>
            <person name="Voolstra C.R."/>
        </authorList>
    </citation>
    <scope>NUCLEOTIDE SEQUENCE [LARGE SCALE GENOMIC DNA]</scope>
    <source>
        <strain evidence="1 2">CCMP2467</strain>
    </source>
</reference>
<organism evidence="1 2">
    <name type="scientific">Symbiodinium microadriaticum</name>
    <name type="common">Dinoflagellate</name>
    <name type="synonym">Zooxanthella microadriatica</name>
    <dbReference type="NCBI Taxonomy" id="2951"/>
    <lineage>
        <taxon>Eukaryota</taxon>
        <taxon>Sar</taxon>
        <taxon>Alveolata</taxon>
        <taxon>Dinophyceae</taxon>
        <taxon>Suessiales</taxon>
        <taxon>Symbiodiniaceae</taxon>
        <taxon>Symbiodinium</taxon>
    </lineage>
</organism>
<proteinExistence type="predicted"/>
<protein>
    <submittedName>
        <fullName evidence="1">Uncharacterized protein</fullName>
    </submittedName>
</protein>
<name>A0A1Q9BML6_SYMMI</name>
<evidence type="ECO:0000313" key="1">
    <source>
        <dbReference type="EMBL" id="OLP71025.1"/>
    </source>
</evidence>
<gene>
    <name evidence="1" type="ORF">AK812_SmicGene48426</name>
</gene>
<dbReference type="Proteomes" id="UP000186817">
    <property type="component" value="Unassembled WGS sequence"/>
</dbReference>